<reference evidence="12 13" key="1">
    <citation type="journal article" date="2017" name="ISME J.">
        <title>Energy and carbon metabolisms in a deep terrestrial subsurface fluid microbial community.</title>
        <authorList>
            <person name="Momper L."/>
            <person name="Jungbluth S.P."/>
            <person name="Lee M.D."/>
            <person name="Amend J.P."/>
        </authorList>
    </citation>
    <scope>NUCLEOTIDE SEQUENCE [LARGE SCALE GENOMIC DNA]</scope>
    <source>
        <strain evidence="12">SURF_17</strain>
    </source>
</reference>
<evidence type="ECO:0000256" key="9">
    <source>
        <dbReference type="ARBA" id="ARBA00052017"/>
    </source>
</evidence>
<dbReference type="EC" id="3.6.1.66" evidence="10"/>
<evidence type="ECO:0000256" key="8">
    <source>
        <dbReference type="ARBA" id="ARBA00051875"/>
    </source>
</evidence>
<evidence type="ECO:0000256" key="7">
    <source>
        <dbReference type="ARBA" id="ARBA00023080"/>
    </source>
</evidence>
<dbReference type="GO" id="GO:0009117">
    <property type="term" value="P:nucleotide metabolic process"/>
    <property type="evidence" value="ECO:0007669"/>
    <property type="project" value="UniProtKB-KW"/>
</dbReference>
<accession>A0A419ESV9</accession>
<dbReference type="HAMAP" id="MF_01405">
    <property type="entry name" value="Non_canon_purine_NTPase"/>
    <property type="match status" value="1"/>
</dbReference>
<comment type="catalytic activity">
    <reaction evidence="9 10">
        <text>XTP + H2O = XMP + diphosphate + H(+)</text>
        <dbReference type="Rhea" id="RHEA:28610"/>
        <dbReference type="ChEBI" id="CHEBI:15377"/>
        <dbReference type="ChEBI" id="CHEBI:15378"/>
        <dbReference type="ChEBI" id="CHEBI:33019"/>
        <dbReference type="ChEBI" id="CHEBI:57464"/>
        <dbReference type="ChEBI" id="CHEBI:61314"/>
        <dbReference type="EC" id="3.6.1.66"/>
    </reaction>
</comment>
<dbReference type="Proteomes" id="UP000285961">
    <property type="component" value="Unassembled WGS sequence"/>
</dbReference>
<dbReference type="SUPFAM" id="SSF52972">
    <property type="entry name" value="ITPase-like"/>
    <property type="match status" value="1"/>
</dbReference>
<dbReference type="AlphaFoldDB" id="A0A419ESV9"/>
<comment type="caution">
    <text evidence="12">The sequence shown here is derived from an EMBL/GenBank/DDBJ whole genome shotgun (WGS) entry which is preliminary data.</text>
</comment>
<feature type="binding site" evidence="10">
    <location>
        <position position="70"/>
    </location>
    <ligand>
        <name>substrate</name>
    </ligand>
</feature>
<dbReference type="GO" id="GO:0000166">
    <property type="term" value="F:nucleotide binding"/>
    <property type="evidence" value="ECO:0007669"/>
    <property type="project" value="UniProtKB-KW"/>
</dbReference>
<comment type="catalytic activity">
    <reaction evidence="10">
        <text>ITP + H2O = IMP + diphosphate + H(+)</text>
        <dbReference type="Rhea" id="RHEA:29399"/>
        <dbReference type="ChEBI" id="CHEBI:15377"/>
        <dbReference type="ChEBI" id="CHEBI:15378"/>
        <dbReference type="ChEBI" id="CHEBI:33019"/>
        <dbReference type="ChEBI" id="CHEBI:58053"/>
        <dbReference type="ChEBI" id="CHEBI:61402"/>
        <dbReference type="EC" id="3.6.1.66"/>
    </reaction>
</comment>
<dbReference type="EMBL" id="QZKI01000111">
    <property type="protein sequence ID" value="RJP66749.1"/>
    <property type="molecule type" value="Genomic_DNA"/>
</dbReference>
<protein>
    <recommendedName>
        <fullName evidence="10">dITP/XTP pyrophosphatase</fullName>
        <ecNumber evidence="10">3.6.1.66</ecNumber>
    </recommendedName>
    <alternativeName>
        <fullName evidence="10">Non-canonical purine NTP pyrophosphatase</fullName>
    </alternativeName>
    <alternativeName>
        <fullName evidence="10">Non-standard purine NTP pyrophosphatase</fullName>
    </alternativeName>
    <alternativeName>
        <fullName evidence="10">Nucleoside-triphosphate diphosphatase</fullName>
    </alternativeName>
    <alternativeName>
        <fullName evidence="10">Nucleoside-triphosphate pyrophosphatase</fullName>
        <shortName evidence="10">NTPase</shortName>
    </alternativeName>
</protein>
<dbReference type="InterPro" id="IPR020922">
    <property type="entry name" value="dITP/XTP_pyrophosphatase"/>
</dbReference>
<evidence type="ECO:0000256" key="4">
    <source>
        <dbReference type="ARBA" id="ARBA00022741"/>
    </source>
</evidence>
<proteinExistence type="inferred from homology"/>
<keyword evidence="6 10" id="KW-0460">Magnesium</keyword>
<comment type="subunit">
    <text evidence="2 10">Homodimer.</text>
</comment>
<dbReference type="InterPro" id="IPR029001">
    <property type="entry name" value="ITPase-like_fam"/>
</dbReference>
<feature type="active site" description="Proton acceptor" evidence="10">
    <location>
        <position position="69"/>
    </location>
</feature>
<dbReference type="GO" id="GO:0036222">
    <property type="term" value="F:XTP diphosphatase activity"/>
    <property type="evidence" value="ECO:0007669"/>
    <property type="project" value="UniProtKB-UniRule"/>
</dbReference>
<dbReference type="GO" id="GO:0036220">
    <property type="term" value="F:ITP diphosphatase activity"/>
    <property type="evidence" value="ECO:0007669"/>
    <property type="project" value="UniProtKB-UniRule"/>
</dbReference>
<dbReference type="Pfam" id="PF01725">
    <property type="entry name" value="Ham1p_like"/>
    <property type="match status" value="1"/>
</dbReference>
<dbReference type="InterPro" id="IPR002637">
    <property type="entry name" value="RdgB/HAM1"/>
</dbReference>
<keyword evidence="3 10" id="KW-0479">Metal-binding</keyword>
<keyword evidence="4 10" id="KW-0547">Nucleotide-binding</keyword>
<comment type="cofactor">
    <cofactor evidence="10">
        <name>Mg(2+)</name>
        <dbReference type="ChEBI" id="CHEBI:18420"/>
    </cofactor>
    <text evidence="10">Binds 1 Mg(2+) ion per subunit.</text>
</comment>
<evidence type="ECO:0000313" key="13">
    <source>
        <dbReference type="Proteomes" id="UP000285961"/>
    </source>
</evidence>
<evidence type="ECO:0000256" key="3">
    <source>
        <dbReference type="ARBA" id="ARBA00022723"/>
    </source>
</evidence>
<sequence>MKLLLATGNRGKVREITEMLRDLPIEIVSLREFPHVTPPVESGKSFAANARIKAETYFRQTGLVTLAEDSGLRVDYLRGQPGIFSARFARDGATDAENVRKLLRLLRGVKTGKRTAHFMCAVAIVDGKNLWTAVGKCKGRIAARASGRSGFGYDPIFIPKGYRTTFARLGEEAKNKISHRARALRKARAILERLLTE</sequence>
<dbReference type="GO" id="GO:0005829">
    <property type="term" value="C:cytosol"/>
    <property type="evidence" value="ECO:0007669"/>
    <property type="project" value="TreeGrafter"/>
</dbReference>
<organism evidence="12 13">
    <name type="scientific">Candidatus Abyssobacteria bacterium SURF_17</name>
    <dbReference type="NCBI Taxonomy" id="2093361"/>
    <lineage>
        <taxon>Bacteria</taxon>
        <taxon>Pseudomonadati</taxon>
        <taxon>Candidatus Hydrogenedentota</taxon>
        <taxon>Candidatus Abyssobacteria</taxon>
    </lineage>
</organism>
<feature type="binding site" evidence="10">
    <location>
        <position position="174"/>
    </location>
    <ligand>
        <name>substrate</name>
    </ligand>
</feature>
<evidence type="ECO:0000256" key="10">
    <source>
        <dbReference type="HAMAP-Rule" id="MF_01405"/>
    </source>
</evidence>
<dbReference type="GO" id="GO:0035870">
    <property type="term" value="F:dITP diphosphatase activity"/>
    <property type="evidence" value="ECO:0007669"/>
    <property type="project" value="UniProtKB-UniRule"/>
</dbReference>
<dbReference type="GO" id="GO:0017111">
    <property type="term" value="F:ribonucleoside triphosphate phosphatase activity"/>
    <property type="evidence" value="ECO:0007669"/>
    <property type="project" value="InterPro"/>
</dbReference>
<gene>
    <name evidence="12" type="primary">rdgB</name>
    <name evidence="12" type="ORF">C4532_15460</name>
</gene>
<comment type="catalytic activity">
    <reaction evidence="8 10">
        <text>dITP + H2O = dIMP + diphosphate + H(+)</text>
        <dbReference type="Rhea" id="RHEA:28342"/>
        <dbReference type="ChEBI" id="CHEBI:15377"/>
        <dbReference type="ChEBI" id="CHEBI:15378"/>
        <dbReference type="ChEBI" id="CHEBI:33019"/>
        <dbReference type="ChEBI" id="CHEBI:61194"/>
        <dbReference type="ChEBI" id="CHEBI:61382"/>
        <dbReference type="EC" id="3.6.1.66"/>
    </reaction>
</comment>
<feature type="binding site" evidence="10">
    <location>
        <position position="69"/>
    </location>
    <ligand>
        <name>Mg(2+)</name>
        <dbReference type="ChEBI" id="CHEBI:18420"/>
    </ligand>
</feature>
<evidence type="ECO:0000256" key="2">
    <source>
        <dbReference type="ARBA" id="ARBA00011738"/>
    </source>
</evidence>
<comment type="function">
    <text evidence="10">Pyrophosphatase that catalyzes the hydrolysis of nucleoside triphosphates to their monophosphate derivatives, with a high preference for the non-canonical purine nucleotides XTP (xanthosine triphosphate), dITP (deoxyinosine triphosphate) and ITP. Seems to function as a house-cleaning enzyme that removes non-canonical purine nucleotides from the nucleotide pool, thus preventing their incorporation into DNA/RNA and avoiding chromosomal lesions.</text>
</comment>
<feature type="binding site" evidence="10">
    <location>
        <begin position="179"/>
        <end position="180"/>
    </location>
    <ligand>
        <name>substrate</name>
    </ligand>
</feature>
<name>A0A419ESV9_9BACT</name>
<comment type="caution">
    <text evidence="10">Lacks conserved residue(s) required for the propagation of feature annotation.</text>
</comment>
<evidence type="ECO:0000256" key="11">
    <source>
        <dbReference type="RuleBase" id="RU003781"/>
    </source>
</evidence>
<evidence type="ECO:0000256" key="5">
    <source>
        <dbReference type="ARBA" id="ARBA00022801"/>
    </source>
</evidence>
<dbReference type="Gene3D" id="3.90.950.10">
    <property type="match status" value="1"/>
</dbReference>
<keyword evidence="5 10" id="KW-0378">Hydrolase</keyword>
<feature type="binding site" evidence="10">
    <location>
        <begin position="7"/>
        <end position="12"/>
    </location>
    <ligand>
        <name>substrate</name>
    </ligand>
</feature>
<dbReference type="CDD" id="cd00515">
    <property type="entry name" value="HAM1"/>
    <property type="match status" value="1"/>
</dbReference>
<dbReference type="PANTHER" id="PTHR11067:SF9">
    <property type="entry name" value="INOSINE TRIPHOSPHATE PYROPHOSPHATASE"/>
    <property type="match status" value="1"/>
</dbReference>
<dbReference type="NCBIfam" id="TIGR00042">
    <property type="entry name" value="RdgB/HAM1 family non-canonical purine NTP pyrophosphatase"/>
    <property type="match status" value="1"/>
</dbReference>
<evidence type="ECO:0000256" key="1">
    <source>
        <dbReference type="ARBA" id="ARBA00008023"/>
    </source>
</evidence>
<evidence type="ECO:0000313" key="12">
    <source>
        <dbReference type="EMBL" id="RJP66749.1"/>
    </source>
</evidence>
<keyword evidence="7 10" id="KW-0546">Nucleotide metabolism</keyword>
<comment type="similarity">
    <text evidence="1 10 11">Belongs to the HAM1 NTPase family.</text>
</comment>
<evidence type="ECO:0000256" key="6">
    <source>
        <dbReference type="ARBA" id="ARBA00022842"/>
    </source>
</evidence>
<dbReference type="FunFam" id="3.90.950.10:FF:000001">
    <property type="entry name" value="dITP/XTP pyrophosphatase"/>
    <property type="match status" value="1"/>
</dbReference>
<dbReference type="PANTHER" id="PTHR11067">
    <property type="entry name" value="INOSINE TRIPHOSPHATE PYROPHOSPHATASE/HAM1 PROTEIN"/>
    <property type="match status" value="1"/>
</dbReference>
<dbReference type="GO" id="GO:0046872">
    <property type="term" value="F:metal ion binding"/>
    <property type="evidence" value="ECO:0007669"/>
    <property type="project" value="UniProtKB-KW"/>
</dbReference>
<dbReference type="GO" id="GO:0009146">
    <property type="term" value="P:purine nucleoside triphosphate catabolic process"/>
    <property type="evidence" value="ECO:0007669"/>
    <property type="project" value="UniProtKB-UniRule"/>
</dbReference>
<feature type="binding site" evidence="10">
    <location>
        <begin position="151"/>
        <end position="154"/>
    </location>
    <ligand>
        <name>substrate</name>
    </ligand>
</feature>